<evidence type="ECO:0000256" key="3">
    <source>
        <dbReference type="ARBA" id="ARBA00022490"/>
    </source>
</evidence>
<protein>
    <submittedName>
        <fullName evidence="5">ESX secretion-associated protein EspG</fullName>
    </submittedName>
</protein>
<evidence type="ECO:0000313" key="5">
    <source>
        <dbReference type="EMBL" id="MFC6090324.1"/>
    </source>
</evidence>
<keyword evidence="3" id="KW-0963">Cytoplasm</keyword>
<evidence type="ECO:0000313" key="6">
    <source>
        <dbReference type="Proteomes" id="UP001596220"/>
    </source>
</evidence>
<proteinExistence type="inferred from homology"/>
<dbReference type="EMBL" id="JBHSQO010000011">
    <property type="protein sequence ID" value="MFC6090324.1"/>
    <property type="molecule type" value="Genomic_DNA"/>
</dbReference>
<dbReference type="Pfam" id="PF14011">
    <property type="entry name" value="ESX-1_EspG"/>
    <property type="match status" value="1"/>
</dbReference>
<reference evidence="6" key="1">
    <citation type="journal article" date="2019" name="Int. J. Syst. Evol. Microbiol.">
        <title>The Global Catalogue of Microorganisms (GCM) 10K type strain sequencing project: providing services to taxonomists for standard genome sequencing and annotation.</title>
        <authorList>
            <consortium name="The Broad Institute Genomics Platform"/>
            <consortium name="The Broad Institute Genome Sequencing Center for Infectious Disease"/>
            <person name="Wu L."/>
            <person name="Ma J."/>
        </authorList>
    </citation>
    <scope>NUCLEOTIDE SEQUENCE [LARGE SCALE GENOMIC DNA]</scope>
    <source>
        <strain evidence="6">CGMCC 4.7246</strain>
    </source>
</reference>
<comment type="similarity">
    <text evidence="2">Belongs to the EspG family.</text>
</comment>
<evidence type="ECO:0000256" key="4">
    <source>
        <dbReference type="ARBA" id="ARBA00023186"/>
    </source>
</evidence>
<accession>A0ABW1P411</accession>
<dbReference type="InterPro" id="IPR025734">
    <property type="entry name" value="EspG"/>
</dbReference>
<evidence type="ECO:0000256" key="1">
    <source>
        <dbReference type="ARBA" id="ARBA00004496"/>
    </source>
</evidence>
<comment type="caution">
    <text evidence="5">The sequence shown here is derived from an EMBL/GenBank/DDBJ whole genome shotgun (WGS) entry which is preliminary data.</text>
</comment>
<name>A0ABW1P411_9PSEU</name>
<dbReference type="Proteomes" id="UP001596220">
    <property type="component" value="Unassembled WGS sequence"/>
</dbReference>
<sequence length="251" mass="27055">MPEEIVCSPAELDVVGDALGLEVRRFPFTIGYHGSTSAERVRLVGTVHRDLASRGLVEGSRFAPEFTEALRLFACAPLTTALVGTVSGEHIAALAAFEGHSALLAVQVGGSISLRWYSAQSAVCGLVGLLPDRPAAPGEPVTVVERAARDEDEDFSQFRVTRRERFTPTAESLAAEVLRRPRTGAGYFVVGARDRRGREEAVGSLSYLDTDVGRYAVVPGTGPVGELSVTYRSWDRRYTESHLSGIIDTYG</sequence>
<organism evidence="5 6">
    <name type="scientific">Saccharothrix lopnurensis</name>
    <dbReference type="NCBI Taxonomy" id="1670621"/>
    <lineage>
        <taxon>Bacteria</taxon>
        <taxon>Bacillati</taxon>
        <taxon>Actinomycetota</taxon>
        <taxon>Actinomycetes</taxon>
        <taxon>Pseudonocardiales</taxon>
        <taxon>Pseudonocardiaceae</taxon>
        <taxon>Saccharothrix</taxon>
    </lineage>
</organism>
<keyword evidence="4" id="KW-0143">Chaperone</keyword>
<gene>
    <name evidence="5" type="ORF">ACFP3R_13650</name>
</gene>
<evidence type="ECO:0000256" key="2">
    <source>
        <dbReference type="ARBA" id="ARBA00006411"/>
    </source>
</evidence>
<comment type="subcellular location">
    <subcellularLocation>
        <location evidence="1">Cytoplasm</location>
    </subcellularLocation>
</comment>
<keyword evidence="6" id="KW-1185">Reference proteome</keyword>
<dbReference type="RefSeq" id="WP_380636087.1">
    <property type="nucleotide sequence ID" value="NZ_JBHSQO010000011.1"/>
</dbReference>